<sequence>MSRDSNYDHHISIFSPQGRLYQMEYCFKAANSGLTVVAVRGKDSVCVVTQKKVVDRLMDPSSVTHLFPLSSKMGCCLTGTMADCKAFVQRARYETGQWQFNNGFATPVSVLAKRMADLAQVNTQTASMRPLAVIAIMIAVDDEKGPSIFKVDCAGHYLPYFAAAAGPKEQEATNFLEKRAEEMKNMDSNQAVRTAITCLGNVLGSDFRGNEIEVAQVIGKKGTFTVLTEDEIDAHLNAIADDADA</sequence>
<dbReference type="Gene3D" id="3.60.20.10">
    <property type="entry name" value="Glutamine Phosphoribosylpyrophosphate, subunit 1, domain 1"/>
    <property type="match status" value="1"/>
</dbReference>
<keyword evidence="6" id="KW-0539">Nucleus</keyword>
<comment type="similarity">
    <text evidence="8">Belongs to the peptidase T1A family.</text>
</comment>
<feature type="domain" description="Proteasome alpha-type subunits" evidence="9">
    <location>
        <begin position="7"/>
        <end position="29"/>
    </location>
</feature>
<dbReference type="InterPro" id="IPR050115">
    <property type="entry name" value="Proteasome_alpha"/>
</dbReference>
<evidence type="ECO:0000256" key="8">
    <source>
        <dbReference type="PROSITE-ProRule" id="PRU00808"/>
    </source>
</evidence>
<evidence type="ECO:0000256" key="2">
    <source>
        <dbReference type="ARBA" id="ARBA00004123"/>
    </source>
</evidence>
<dbReference type="InterPro" id="IPR034642">
    <property type="entry name" value="Proteasome_subunit_alpha6"/>
</dbReference>
<comment type="subunit">
    <text evidence="7">The 26S proteasome consists of a 20S proteasome core and two 19S regulatory subunits. The 20S proteasome core is composed of 28 subunits that are arranged in four stacked rings, resulting in a barrel-shaped structure. The two end rings are each formed by seven alpha subunits, and the two central rings are each formed by seven beta subunits. The catalytic chamber with the active sites is on the inside of the barrel.</text>
</comment>
<dbReference type="AlphaFoldDB" id="A0A7S3L6C6"/>
<accession>A0A7S3L6C6</accession>
<dbReference type="GO" id="GO:0005634">
    <property type="term" value="C:nucleus"/>
    <property type="evidence" value="ECO:0007669"/>
    <property type="project" value="UniProtKB-SubCell"/>
</dbReference>
<dbReference type="CDD" id="cd03754">
    <property type="entry name" value="proteasome_alpha_type_6"/>
    <property type="match status" value="1"/>
</dbReference>
<dbReference type="GO" id="GO:0005737">
    <property type="term" value="C:cytoplasm"/>
    <property type="evidence" value="ECO:0007669"/>
    <property type="project" value="UniProtKB-SubCell"/>
</dbReference>
<dbReference type="PANTHER" id="PTHR11599">
    <property type="entry name" value="PROTEASOME SUBUNIT ALPHA/BETA"/>
    <property type="match status" value="1"/>
</dbReference>
<dbReference type="SMART" id="SM00948">
    <property type="entry name" value="Proteasome_A_N"/>
    <property type="match status" value="1"/>
</dbReference>
<keyword evidence="5 8" id="KW-0647">Proteasome</keyword>
<dbReference type="InterPro" id="IPR029055">
    <property type="entry name" value="Ntn_hydrolases_N"/>
</dbReference>
<dbReference type="Pfam" id="PF00227">
    <property type="entry name" value="Proteasome"/>
    <property type="match status" value="1"/>
</dbReference>
<evidence type="ECO:0000313" key="10">
    <source>
        <dbReference type="EMBL" id="CAE0410643.1"/>
    </source>
</evidence>
<dbReference type="FunFam" id="3.60.20.10:FF:000055">
    <property type="entry name" value="Proteasome subunit alpha type"/>
    <property type="match status" value="1"/>
</dbReference>
<comment type="subcellular location">
    <subcellularLocation>
        <location evidence="3">Cytoplasm</location>
    </subcellularLocation>
    <subcellularLocation>
        <location evidence="2">Nucleus</location>
    </subcellularLocation>
</comment>
<gene>
    <name evidence="10" type="ORF">ACOF00016_LOCUS8094</name>
</gene>
<keyword evidence="4" id="KW-0963">Cytoplasm</keyword>
<dbReference type="EMBL" id="HBIM01009606">
    <property type="protein sequence ID" value="CAE0410643.1"/>
    <property type="molecule type" value="Transcribed_RNA"/>
</dbReference>
<comment type="function">
    <text evidence="1">The proteasome is a multicatalytic proteinase complex which is characterized by its ability to cleave peptides with Arg, Phe, Tyr, Leu, and Glu adjacent to the leaving group at neutral or slightly basic pH. The proteasome has an ATP-dependent proteolytic activity.</text>
</comment>
<evidence type="ECO:0000259" key="9">
    <source>
        <dbReference type="SMART" id="SM00948"/>
    </source>
</evidence>
<organism evidence="10">
    <name type="scientific">Amphora coffeiformis</name>
    <dbReference type="NCBI Taxonomy" id="265554"/>
    <lineage>
        <taxon>Eukaryota</taxon>
        <taxon>Sar</taxon>
        <taxon>Stramenopiles</taxon>
        <taxon>Ochrophyta</taxon>
        <taxon>Bacillariophyta</taxon>
        <taxon>Bacillariophyceae</taxon>
        <taxon>Bacillariophycidae</taxon>
        <taxon>Thalassiophysales</taxon>
        <taxon>Catenulaceae</taxon>
        <taxon>Amphora</taxon>
    </lineage>
</organism>
<dbReference type="InterPro" id="IPR001353">
    <property type="entry name" value="Proteasome_sua/b"/>
</dbReference>
<name>A0A7S3L6C6_9STRA</name>
<dbReference type="InterPro" id="IPR023332">
    <property type="entry name" value="Proteasome_alpha-type"/>
</dbReference>
<dbReference type="PROSITE" id="PS51475">
    <property type="entry name" value="PROTEASOME_ALPHA_2"/>
    <property type="match status" value="1"/>
</dbReference>
<dbReference type="GO" id="GO:0019773">
    <property type="term" value="C:proteasome core complex, alpha-subunit complex"/>
    <property type="evidence" value="ECO:0007669"/>
    <property type="project" value="UniProtKB-UniRule"/>
</dbReference>
<protein>
    <recommendedName>
        <fullName evidence="9">Proteasome alpha-type subunits domain-containing protein</fullName>
    </recommendedName>
</protein>
<evidence type="ECO:0000256" key="1">
    <source>
        <dbReference type="ARBA" id="ARBA00002000"/>
    </source>
</evidence>
<reference evidence="10" key="1">
    <citation type="submission" date="2021-01" db="EMBL/GenBank/DDBJ databases">
        <authorList>
            <person name="Corre E."/>
            <person name="Pelletier E."/>
            <person name="Niang G."/>
            <person name="Scheremetjew M."/>
            <person name="Finn R."/>
            <person name="Kale V."/>
            <person name="Holt S."/>
            <person name="Cochrane G."/>
            <person name="Meng A."/>
            <person name="Brown T."/>
            <person name="Cohen L."/>
        </authorList>
    </citation>
    <scope>NUCLEOTIDE SEQUENCE</scope>
    <source>
        <strain evidence="10">CCMP127</strain>
    </source>
</reference>
<evidence type="ECO:0000256" key="7">
    <source>
        <dbReference type="ARBA" id="ARBA00026071"/>
    </source>
</evidence>
<evidence type="ECO:0000256" key="6">
    <source>
        <dbReference type="ARBA" id="ARBA00023242"/>
    </source>
</evidence>
<proteinExistence type="inferred from homology"/>
<dbReference type="GO" id="GO:0006511">
    <property type="term" value="P:ubiquitin-dependent protein catabolic process"/>
    <property type="evidence" value="ECO:0007669"/>
    <property type="project" value="InterPro"/>
</dbReference>
<evidence type="ECO:0000256" key="4">
    <source>
        <dbReference type="ARBA" id="ARBA00022490"/>
    </source>
</evidence>
<evidence type="ECO:0000256" key="3">
    <source>
        <dbReference type="ARBA" id="ARBA00004496"/>
    </source>
</evidence>
<evidence type="ECO:0000256" key="5">
    <source>
        <dbReference type="ARBA" id="ARBA00022942"/>
    </source>
</evidence>
<dbReference type="Pfam" id="PF10584">
    <property type="entry name" value="Proteasome_A_N"/>
    <property type="match status" value="1"/>
</dbReference>
<dbReference type="SUPFAM" id="SSF56235">
    <property type="entry name" value="N-terminal nucleophile aminohydrolases (Ntn hydrolases)"/>
    <property type="match status" value="1"/>
</dbReference>
<dbReference type="InterPro" id="IPR000426">
    <property type="entry name" value="Proteasome_asu_N"/>
</dbReference>